<dbReference type="OrthoDB" id="9813719at2"/>
<keyword evidence="4" id="KW-0680">Restriction system</keyword>
<dbReference type="GO" id="GO:0044027">
    <property type="term" value="P:negative regulation of gene expression via chromosomal CpG island methylation"/>
    <property type="evidence" value="ECO:0007669"/>
    <property type="project" value="TreeGrafter"/>
</dbReference>
<dbReference type="RefSeq" id="WP_048693905.1">
    <property type="nucleotide sequence ID" value="NZ_HG764815.1"/>
</dbReference>
<proteinExistence type="inferred from homology"/>
<dbReference type="SUPFAM" id="SSF53335">
    <property type="entry name" value="S-adenosyl-L-methionine-dependent methyltransferases"/>
    <property type="match status" value="1"/>
</dbReference>
<evidence type="ECO:0000256" key="2">
    <source>
        <dbReference type="ARBA" id="ARBA00022679"/>
    </source>
</evidence>
<dbReference type="GO" id="GO:0003886">
    <property type="term" value="F:DNA (cytosine-5-)-methyltransferase activity"/>
    <property type="evidence" value="ECO:0007669"/>
    <property type="project" value="UniProtKB-EC"/>
</dbReference>
<evidence type="ECO:0000256" key="6">
    <source>
        <dbReference type="RuleBase" id="RU000416"/>
    </source>
</evidence>
<name>W6JUS1_9MICO</name>
<dbReference type="GO" id="GO:0003677">
    <property type="term" value="F:DNA binding"/>
    <property type="evidence" value="ECO:0007669"/>
    <property type="project" value="TreeGrafter"/>
</dbReference>
<dbReference type="NCBIfam" id="TIGR00675">
    <property type="entry name" value="dcm"/>
    <property type="match status" value="1"/>
</dbReference>
<dbReference type="InterPro" id="IPR018117">
    <property type="entry name" value="C5_DNA_meth_AS"/>
</dbReference>
<sequence length="374" mass="42197">MVESRSSSRAEIRVLDLFSGAGGLSEGFKRASAVRSASHRYCTVRAVEFDLAAAASYEANHGRNSVFAGAIEDWLQMEDVPSANLIIGGPPCQGFSALGKKDVNDKRNELWEYYAQTILRASPQFFVLENVPRFLTSPQLGQFEEMCGRDGELRDYAFKAKILNAAEHGAAQIRKRVILIGHHRDLPFPGFPEVASRFKDPSNWKTVRSALRHLPEAVRLQHLPDRMYEFGGEVLSGAYRTDELHVTRHYEEISLKRFACIDEGENRFKLPDDLKSDCWRKHTTGSGDVMGRLWWDRPSVTIRTEFFKPEKGRYLHPTEPRALTHHEAARLQGFRDTYKWVGSKTSIARQIGNAVPVPLGKALGQHLMAAFRAA</sequence>
<dbReference type="InterPro" id="IPR031303">
    <property type="entry name" value="C5_meth_CS"/>
</dbReference>
<dbReference type="GO" id="GO:0032259">
    <property type="term" value="P:methylation"/>
    <property type="evidence" value="ECO:0007669"/>
    <property type="project" value="UniProtKB-KW"/>
</dbReference>
<dbReference type="InterPro" id="IPR001525">
    <property type="entry name" value="C5_MeTfrase"/>
</dbReference>
<dbReference type="PRINTS" id="PR00105">
    <property type="entry name" value="C5METTRFRASE"/>
</dbReference>
<dbReference type="InterPro" id="IPR029063">
    <property type="entry name" value="SAM-dependent_MTases_sf"/>
</dbReference>
<comment type="similarity">
    <text evidence="5 6">Belongs to the class I-like SAM-binding methyltransferase superfamily. C5-methyltransferase family.</text>
</comment>
<evidence type="ECO:0000256" key="1">
    <source>
        <dbReference type="ARBA" id="ARBA00022603"/>
    </source>
</evidence>
<dbReference type="Pfam" id="PF00145">
    <property type="entry name" value="DNA_methylase"/>
    <property type="match status" value="1"/>
</dbReference>
<dbReference type="AlphaFoldDB" id="W6JUS1"/>
<dbReference type="STRING" id="1193182.BN11_190002"/>
<keyword evidence="1 5" id="KW-0489">Methyltransferase</keyword>
<evidence type="ECO:0000256" key="7">
    <source>
        <dbReference type="RuleBase" id="RU000417"/>
    </source>
</evidence>
<comment type="catalytic activity">
    <reaction evidence="7">
        <text>a 2'-deoxycytidine in DNA + S-adenosyl-L-methionine = a 5-methyl-2'-deoxycytidine in DNA + S-adenosyl-L-homocysteine + H(+)</text>
        <dbReference type="Rhea" id="RHEA:13681"/>
        <dbReference type="Rhea" id="RHEA-COMP:11369"/>
        <dbReference type="Rhea" id="RHEA-COMP:11370"/>
        <dbReference type="ChEBI" id="CHEBI:15378"/>
        <dbReference type="ChEBI" id="CHEBI:57856"/>
        <dbReference type="ChEBI" id="CHEBI:59789"/>
        <dbReference type="ChEBI" id="CHEBI:85452"/>
        <dbReference type="ChEBI" id="CHEBI:85454"/>
        <dbReference type="EC" id="2.1.1.37"/>
    </reaction>
</comment>
<comment type="caution">
    <text evidence="8">The sequence shown here is derived from an EMBL/GenBank/DDBJ whole genome shotgun (WGS) entry which is preliminary data.</text>
</comment>
<keyword evidence="9" id="KW-1185">Reference proteome</keyword>
<organism evidence="8 9">
    <name type="scientific">Nostocoides australiense Ben110</name>
    <dbReference type="NCBI Taxonomy" id="1193182"/>
    <lineage>
        <taxon>Bacteria</taxon>
        <taxon>Bacillati</taxon>
        <taxon>Actinomycetota</taxon>
        <taxon>Actinomycetes</taxon>
        <taxon>Micrococcales</taxon>
        <taxon>Intrasporangiaceae</taxon>
        <taxon>Nostocoides</taxon>
    </lineage>
</organism>
<dbReference type="PANTHER" id="PTHR10629:SF52">
    <property type="entry name" value="DNA (CYTOSINE-5)-METHYLTRANSFERASE 1"/>
    <property type="match status" value="1"/>
</dbReference>
<evidence type="ECO:0000256" key="3">
    <source>
        <dbReference type="ARBA" id="ARBA00022691"/>
    </source>
</evidence>
<keyword evidence="3 5" id="KW-0949">S-adenosyl-L-methionine</keyword>
<dbReference type="Gene3D" id="3.40.50.150">
    <property type="entry name" value="Vaccinia Virus protein VP39"/>
    <property type="match status" value="1"/>
</dbReference>
<dbReference type="PANTHER" id="PTHR10629">
    <property type="entry name" value="CYTOSINE-SPECIFIC METHYLTRANSFERASE"/>
    <property type="match status" value="1"/>
</dbReference>
<dbReference type="PROSITE" id="PS00094">
    <property type="entry name" value="C5_MTASE_1"/>
    <property type="match status" value="1"/>
</dbReference>
<dbReference type="PROSITE" id="PS51679">
    <property type="entry name" value="SAM_MT_C5"/>
    <property type="match status" value="1"/>
</dbReference>
<dbReference type="GO" id="GO:0009307">
    <property type="term" value="P:DNA restriction-modification system"/>
    <property type="evidence" value="ECO:0007669"/>
    <property type="project" value="UniProtKB-KW"/>
</dbReference>
<accession>W6JUS1</accession>
<evidence type="ECO:0000256" key="4">
    <source>
        <dbReference type="ARBA" id="ARBA00022747"/>
    </source>
</evidence>
<keyword evidence="2 5" id="KW-0808">Transferase</keyword>
<protein>
    <recommendedName>
        <fullName evidence="7">Cytosine-specific methyltransferase</fullName>
        <ecNumber evidence="7">2.1.1.37</ecNumber>
    </recommendedName>
</protein>
<dbReference type="InterPro" id="IPR050390">
    <property type="entry name" value="C5-Methyltransferase"/>
</dbReference>
<evidence type="ECO:0000313" key="9">
    <source>
        <dbReference type="Proteomes" id="UP000035763"/>
    </source>
</evidence>
<dbReference type="Proteomes" id="UP000035763">
    <property type="component" value="Unassembled WGS sequence"/>
</dbReference>
<reference evidence="8 9" key="1">
    <citation type="journal article" date="2013" name="ISME J.">
        <title>A metabolic model for members of the genus Tetrasphaera involved in enhanced biological phosphorus removal.</title>
        <authorList>
            <person name="Kristiansen R."/>
            <person name="Nguyen H.T.T."/>
            <person name="Saunders A.M."/>
            <person name="Nielsen J.L."/>
            <person name="Wimmer R."/>
            <person name="Le V.Q."/>
            <person name="McIlroy S.J."/>
            <person name="Petrovski S."/>
            <person name="Seviour R.J."/>
            <person name="Calteau A."/>
            <person name="Nielsen K.L."/>
            <person name="Nielsen P.H."/>
        </authorList>
    </citation>
    <scope>NUCLEOTIDE SEQUENCE [LARGE SCALE GENOMIC DNA]</scope>
    <source>
        <strain evidence="8 9">Ben110</strain>
    </source>
</reference>
<dbReference type="Gene3D" id="3.90.120.10">
    <property type="entry name" value="DNA Methylase, subunit A, domain 2"/>
    <property type="match status" value="1"/>
</dbReference>
<feature type="active site" evidence="5">
    <location>
        <position position="92"/>
    </location>
</feature>
<dbReference type="EC" id="2.1.1.37" evidence="7"/>
<evidence type="ECO:0000313" key="8">
    <source>
        <dbReference type="EMBL" id="CCH72692.1"/>
    </source>
</evidence>
<dbReference type="PROSITE" id="PS00095">
    <property type="entry name" value="C5_MTASE_2"/>
    <property type="match status" value="1"/>
</dbReference>
<gene>
    <name evidence="8" type="ORF">BN11_190002</name>
</gene>
<dbReference type="EMBL" id="CAJA01000101">
    <property type="protein sequence ID" value="CCH72692.1"/>
    <property type="molecule type" value="Genomic_DNA"/>
</dbReference>
<evidence type="ECO:0000256" key="5">
    <source>
        <dbReference type="PROSITE-ProRule" id="PRU01016"/>
    </source>
</evidence>